<name>A0ABR3G2I4_9AGAR</name>
<protein>
    <submittedName>
        <fullName evidence="1">Uncharacterized protein</fullName>
    </submittedName>
</protein>
<dbReference type="Proteomes" id="UP001465976">
    <property type="component" value="Unassembled WGS sequence"/>
</dbReference>
<proteinExistence type="predicted"/>
<keyword evidence="2" id="KW-1185">Reference proteome</keyword>
<comment type="caution">
    <text evidence="1">The sequence shown here is derived from an EMBL/GenBank/DDBJ whole genome shotgun (WGS) entry which is preliminary data.</text>
</comment>
<organism evidence="1 2">
    <name type="scientific">Marasmius crinis-equi</name>
    <dbReference type="NCBI Taxonomy" id="585013"/>
    <lineage>
        <taxon>Eukaryota</taxon>
        <taxon>Fungi</taxon>
        <taxon>Dikarya</taxon>
        <taxon>Basidiomycota</taxon>
        <taxon>Agaricomycotina</taxon>
        <taxon>Agaricomycetes</taxon>
        <taxon>Agaricomycetidae</taxon>
        <taxon>Agaricales</taxon>
        <taxon>Marasmiineae</taxon>
        <taxon>Marasmiaceae</taxon>
        <taxon>Marasmius</taxon>
    </lineage>
</organism>
<reference evidence="1 2" key="1">
    <citation type="submission" date="2024-02" db="EMBL/GenBank/DDBJ databases">
        <title>A draft genome for the cacao thread blight pathogen Marasmius crinis-equi.</title>
        <authorList>
            <person name="Cohen S.P."/>
            <person name="Baruah I.K."/>
            <person name="Amoako-Attah I."/>
            <person name="Bukari Y."/>
            <person name="Meinhardt L.W."/>
            <person name="Bailey B.A."/>
        </authorList>
    </citation>
    <scope>NUCLEOTIDE SEQUENCE [LARGE SCALE GENOMIC DNA]</scope>
    <source>
        <strain evidence="1 2">GH-76</strain>
    </source>
</reference>
<sequence>MNHSFAVELNNSKETVASFWARTKNMGALAAAKRGKDCLPHIDTDHTARDMLAITQAHGREKSQYWGFSTRLKPGNANMGIYAKVIESPIPARTNTSYGLVDYSLWPRLPAALQALSEGNGTAFYETFGEPTFECDCDPIDYAFKPNPEALYALICGDGDPVPPELEAAQAHYEEASSLYTFGSFWASFRIACNGWSTETDPSTPLVSAKKAFRKAPRVRLAATRFSRSGA</sequence>
<gene>
    <name evidence="1" type="ORF">V5O48_000081</name>
</gene>
<evidence type="ECO:0000313" key="2">
    <source>
        <dbReference type="Proteomes" id="UP001465976"/>
    </source>
</evidence>
<evidence type="ECO:0000313" key="1">
    <source>
        <dbReference type="EMBL" id="KAL0582023.1"/>
    </source>
</evidence>
<accession>A0ABR3G2I4</accession>
<dbReference type="EMBL" id="JBAHYK010000001">
    <property type="protein sequence ID" value="KAL0582023.1"/>
    <property type="molecule type" value="Genomic_DNA"/>
</dbReference>